<dbReference type="InterPro" id="IPR013783">
    <property type="entry name" value="Ig-like_fold"/>
</dbReference>
<reference evidence="6" key="1">
    <citation type="submission" date="2019-03" db="EMBL/GenBank/DDBJ databases">
        <title>Afifella sp. nov., isolated from activated sludge.</title>
        <authorList>
            <person name="Li Q."/>
            <person name="Liu Y."/>
        </authorList>
    </citation>
    <scope>NUCLEOTIDE SEQUENCE</scope>
    <source>
        <strain evidence="6">L72</strain>
    </source>
</reference>
<dbReference type="OrthoDB" id="3236218at2"/>
<accession>A0A964T3T3</accession>
<evidence type="ECO:0000256" key="3">
    <source>
        <dbReference type="ARBA" id="ARBA00023295"/>
    </source>
</evidence>
<dbReference type="PANTHER" id="PTHR43002">
    <property type="entry name" value="GLYCOGEN DEBRANCHING ENZYME"/>
    <property type="match status" value="1"/>
</dbReference>
<dbReference type="GO" id="GO:0004135">
    <property type="term" value="F:amylo-alpha-1,6-glucosidase activity"/>
    <property type="evidence" value="ECO:0007669"/>
    <property type="project" value="InterPro"/>
</dbReference>
<organism evidence="6 7">
    <name type="scientific">Propylenella binzhouense</name>
    <dbReference type="NCBI Taxonomy" id="2555902"/>
    <lineage>
        <taxon>Bacteria</taxon>
        <taxon>Pseudomonadati</taxon>
        <taxon>Pseudomonadota</taxon>
        <taxon>Alphaproteobacteria</taxon>
        <taxon>Hyphomicrobiales</taxon>
        <taxon>Propylenellaceae</taxon>
        <taxon>Propylenella</taxon>
    </lineage>
</organism>
<dbReference type="InterPro" id="IPR006047">
    <property type="entry name" value="GH13_cat_dom"/>
</dbReference>
<sequence>MANFRVEPGSPHPLGATWDGFGVNFALFSANAEKVELCLFDPKGKRELERIALPEYTHEVWHGYLPDVRPGQLYGYRVYGPYDPRRGHRFNPNKLLIDPYAKELYGDLRWHDAHFGYRVGSPREDLSFDKRDSAFVMPKSVVIDTAVTWGDDRRPRTPWSKTIIYEAHVKGLTALHPELPDQIRGTLAGLADPRVVDHLVKLGVTAIELMPVQAFFDDRYLVAKKLTNYWGYNTVNYFSLAPRYVSPGGDLHEFKLAVRRLHSAGIEVILDVVYNHTAEGNHLGPTLSFRGIDNASYYLLAQDPRYYFDTTGCGNTVNLRHPRVLQMVMDSLRYWVEECHVDGFRFDLASSLGREYDNFEPNAVFFDVVRQDPVLSRVKMIAEPWDLGPNGYQVGNFPPGWAEWNGRYRDEMRSYAKGDDGLLPAFSRALLASSDLFEKRGRKPWASVNFVTAHDGFTLLDLYSYNEKHNEANEEGNRDGHDDNRSWNCGAEGPTEDEAILDLRDRMRRNLLAMLILSQGTPMILMGDEVGRTQFGNNNAYCQDNEIAWLKWEDIGPRDQAFFDFAHGLIGLRAAEPLLRQNRYVHGQAIDDNGTRNVVWLRPDGEEMDAGAWSDPLAKVVGMLLCGEADRLLLLSNAYHEPIGFKLPSAATAESWQLLVDTAEGLVRPEADPVPAETEIELGGRCLLLFGAKAPGATSGQEPK</sequence>
<dbReference type="Pfam" id="PF00128">
    <property type="entry name" value="Alpha-amylase"/>
    <property type="match status" value="2"/>
</dbReference>
<gene>
    <name evidence="6" type="primary">glgX</name>
    <name evidence="6" type="ORF">E4O86_09515</name>
</gene>
<comment type="similarity">
    <text evidence="1">Belongs to the glycosyl hydrolase 13 family.</text>
</comment>
<feature type="region of interest" description="Disordered" evidence="4">
    <location>
        <begin position="471"/>
        <end position="491"/>
    </location>
</feature>
<dbReference type="InterPro" id="IPR004193">
    <property type="entry name" value="Glyco_hydro_13_N"/>
</dbReference>
<dbReference type="EMBL" id="SPKJ01000025">
    <property type="protein sequence ID" value="MYZ47948.1"/>
    <property type="molecule type" value="Genomic_DNA"/>
</dbReference>
<dbReference type="InterPro" id="IPR017853">
    <property type="entry name" value="GH"/>
</dbReference>
<dbReference type="Gene3D" id="2.60.40.1180">
    <property type="entry name" value="Golgi alpha-mannosidase II"/>
    <property type="match status" value="1"/>
</dbReference>
<evidence type="ECO:0000313" key="6">
    <source>
        <dbReference type="EMBL" id="MYZ47948.1"/>
    </source>
</evidence>
<dbReference type="AlphaFoldDB" id="A0A964T3T3"/>
<dbReference type="CDD" id="cd11326">
    <property type="entry name" value="AmyAc_Glg_debranch"/>
    <property type="match status" value="1"/>
</dbReference>
<keyword evidence="3" id="KW-0326">Glycosidase</keyword>
<dbReference type="InterPro" id="IPR011837">
    <property type="entry name" value="Glycogen_debranch_GlgX"/>
</dbReference>
<dbReference type="CDD" id="cd02856">
    <property type="entry name" value="E_set_GDE_Isoamylase_N"/>
    <property type="match status" value="1"/>
</dbReference>
<dbReference type="Gene3D" id="3.20.20.80">
    <property type="entry name" value="Glycosidases"/>
    <property type="match status" value="1"/>
</dbReference>
<dbReference type="SUPFAM" id="SSF51445">
    <property type="entry name" value="(Trans)glycosidases"/>
    <property type="match status" value="1"/>
</dbReference>
<dbReference type="SUPFAM" id="SSF81296">
    <property type="entry name" value="E set domains"/>
    <property type="match status" value="1"/>
</dbReference>
<feature type="domain" description="Glycosyl hydrolase family 13 catalytic" evidence="5">
    <location>
        <begin position="182"/>
        <end position="573"/>
    </location>
</feature>
<dbReference type="Pfam" id="PF02922">
    <property type="entry name" value="CBM_48"/>
    <property type="match status" value="1"/>
</dbReference>
<dbReference type="GO" id="GO:0005980">
    <property type="term" value="P:glycogen catabolic process"/>
    <property type="evidence" value="ECO:0007669"/>
    <property type="project" value="InterPro"/>
</dbReference>
<dbReference type="InterPro" id="IPR014756">
    <property type="entry name" value="Ig_E-set"/>
</dbReference>
<dbReference type="Gene3D" id="2.60.40.10">
    <property type="entry name" value="Immunoglobulins"/>
    <property type="match status" value="1"/>
</dbReference>
<evidence type="ECO:0000313" key="7">
    <source>
        <dbReference type="Proteomes" id="UP000773614"/>
    </source>
</evidence>
<dbReference type="RefSeq" id="WP_161140298.1">
    <property type="nucleotide sequence ID" value="NZ_SPKJ01000025.1"/>
</dbReference>
<protein>
    <submittedName>
        <fullName evidence="6">Glycogen debranching protein GlgX</fullName>
    </submittedName>
</protein>
<keyword evidence="7" id="KW-1185">Reference proteome</keyword>
<proteinExistence type="inferred from homology"/>
<dbReference type="SMART" id="SM00642">
    <property type="entry name" value="Aamy"/>
    <property type="match status" value="1"/>
</dbReference>
<comment type="caution">
    <text evidence="6">The sequence shown here is derived from an EMBL/GenBank/DDBJ whole genome shotgun (WGS) entry which is preliminary data.</text>
</comment>
<evidence type="ECO:0000256" key="1">
    <source>
        <dbReference type="ARBA" id="ARBA00008061"/>
    </source>
</evidence>
<dbReference type="Proteomes" id="UP000773614">
    <property type="component" value="Unassembled WGS sequence"/>
</dbReference>
<evidence type="ECO:0000259" key="5">
    <source>
        <dbReference type="SMART" id="SM00642"/>
    </source>
</evidence>
<dbReference type="NCBIfam" id="TIGR02100">
    <property type="entry name" value="glgX_debranch"/>
    <property type="match status" value="1"/>
</dbReference>
<feature type="compositionally biased region" description="Basic and acidic residues" evidence="4">
    <location>
        <begin position="471"/>
        <end position="485"/>
    </location>
</feature>
<name>A0A964T3T3_9HYPH</name>
<dbReference type="InterPro" id="IPR013780">
    <property type="entry name" value="Glyco_hydro_b"/>
</dbReference>
<evidence type="ECO:0000256" key="4">
    <source>
        <dbReference type="SAM" id="MobiDB-lite"/>
    </source>
</evidence>
<dbReference type="SUPFAM" id="SSF51011">
    <property type="entry name" value="Glycosyl hydrolase domain"/>
    <property type="match status" value="1"/>
</dbReference>
<dbReference type="InterPro" id="IPR044505">
    <property type="entry name" value="GlgX_Isoamylase_N_E_set"/>
</dbReference>
<keyword evidence="2" id="KW-0378">Hydrolase</keyword>
<evidence type="ECO:0000256" key="2">
    <source>
        <dbReference type="ARBA" id="ARBA00022801"/>
    </source>
</evidence>